<dbReference type="OrthoDB" id="9775296at2"/>
<dbReference type="Proteomes" id="UP000321571">
    <property type="component" value="Unassembled WGS sequence"/>
</dbReference>
<evidence type="ECO:0000256" key="1">
    <source>
        <dbReference type="ARBA" id="ARBA00006484"/>
    </source>
</evidence>
<dbReference type="NCBIfam" id="NF005878">
    <property type="entry name" value="PRK07825.1"/>
    <property type="match status" value="1"/>
</dbReference>
<dbReference type="PANTHER" id="PTHR24322">
    <property type="entry name" value="PKSB"/>
    <property type="match status" value="1"/>
</dbReference>
<dbReference type="AlphaFoldDB" id="A0A5C8NGQ2"/>
<dbReference type="CDD" id="cd05233">
    <property type="entry name" value="SDR_c"/>
    <property type="match status" value="1"/>
</dbReference>
<dbReference type="InterPro" id="IPR002347">
    <property type="entry name" value="SDR_fam"/>
</dbReference>
<dbReference type="PANTHER" id="PTHR24322:SF736">
    <property type="entry name" value="RETINOL DEHYDROGENASE 10"/>
    <property type="match status" value="1"/>
</dbReference>
<organism evidence="4 5">
    <name type="scientific">Aeromicrobium terrae</name>
    <dbReference type="NCBI Taxonomy" id="2498846"/>
    <lineage>
        <taxon>Bacteria</taxon>
        <taxon>Bacillati</taxon>
        <taxon>Actinomycetota</taxon>
        <taxon>Actinomycetes</taxon>
        <taxon>Propionibacteriales</taxon>
        <taxon>Nocardioidaceae</taxon>
        <taxon>Aeromicrobium</taxon>
    </lineage>
</organism>
<gene>
    <name evidence="4" type="ORF">FHP06_13270</name>
</gene>
<dbReference type="Gene3D" id="3.40.50.720">
    <property type="entry name" value="NAD(P)-binding Rossmann-like Domain"/>
    <property type="match status" value="1"/>
</dbReference>
<sequence length="275" mass="28894">MSRRDISTLSVIVTGGARGIGRAIVERLVAQGARVAIGDRDDAVAKATAEEIGHGVVAAHLDVTDAASWASFLSEVESVGPFDVLVNNAGIMPIGSLLKEPEEVTRRIVDINLHGVINGTKAVAPGMIERGSGHIVNIASVVGRYAVANGASYTASKFAVVGLSESLRAELAPQGIDVSLVLPSIVKTELSAGVPDSRGVKPVTADDVAKVVEATIRKPKAEQWVPRYSQSMMKMTGMLPKRLQLAIAKSMKADSVFVNADSAARAAYEERARES</sequence>
<reference evidence="4 5" key="1">
    <citation type="submission" date="2019-06" db="EMBL/GenBank/DDBJ databases">
        <title>Aeromicrobium sp. nov., isolated from a maize field.</title>
        <authorList>
            <person name="Lin S.-Y."/>
            <person name="Tsai C.-F."/>
            <person name="Young C.-C."/>
        </authorList>
    </citation>
    <scope>NUCLEOTIDE SEQUENCE [LARGE SCALE GENOMIC DNA]</scope>
    <source>
        <strain evidence="4 5">CC-CFT486</strain>
    </source>
</reference>
<comment type="similarity">
    <text evidence="1 3">Belongs to the short-chain dehydrogenases/reductases (SDR) family.</text>
</comment>
<dbReference type="PRINTS" id="PR00081">
    <property type="entry name" value="GDHRDH"/>
</dbReference>
<dbReference type="EMBL" id="VDUX01000006">
    <property type="protein sequence ID" value="TXL57738.1"/>
    <property type="molecule type" value="Genomic_DNA"/>
</dbReference>
<accession>A0A5C8NGQ2</accession>
<dbReference type="InterPro" id="IPR036291">
    <property type="entry name" value="NAD(P)-bd_dom_sf"/>
</dbReference>
<dbReference type="SUPFAM" id="SSF51735">
    <property type="entry name" value="NAD(P)-binding Rossmann-fold domains"/>
    <property type="match status" value="1"/>
</dbReference>
<comment type="caution">
    <text evidence="4">The sequence shown here is derived from an EMBL/GenBank/DDBJ whole genome shotgun (WGS) entry which is preliminary data.</text>
</comment>
<dbReference type="PROSITE" id="PS00061">
    <property type="entry name" value="ADH_SHORT"/>
    <property type="match status" value="1"/>
</dbReference>
<dbReference type="Pfam" id="PF00106">
    <property type="entry name" value="adh_short"/>
    <property type="match status" value="1"/>
</dbReference>
<keyword evidence="5" id="KW-1185">Reference proteome</keyword>
<dbReference type="RefSeq" id="WP_147687263.1">
    <property type="nucleotide sequence ID" value="NZ_VDUX01000006.1"/>
</dbReference>
<dbReference type="InterPro" id="IPR020904">
    <property type="entry name" value="Sc_DH/Rdtase_CS"/>
</dbReference>
<evidence type="ECO:0000313" key="4">
    <source>
        <dbReference type="EMBL" id="TXL57738.1"/>
    </source>
</evidence>
<protein>
    <submittedName>
        <fullName evidence="4">SDR family oxidoreductase</fullName>
    </submittedName>
</protein>
<dbReference type="FunFam" id="3.40.50.720:FF:000084">
    <property type="entry name" value="Short-chain dehydrogenase reductase"/>
    <property type="match status" value="1"/>
</dbReference>
<evidence type="ECO:0000256" key="3">
    <source>
        <dbReference type="RuleBase" id="RU000363"/>
    </source>
</evidence>
<proteinExistence type="inferred from homology"/>
<name>A0A5C8NGQ2_9ACTN</name>
<dbReference type="PRINTS" id="PR00080">
    <property type="entry name" value="SDRFAMILY"/>
</dbReference>
<evidence type="ECO:0000313" key="5">
    <source>
        <dbReference type="Proteomes" id="UP000321571"/>
    </source>
</evidence>
<evidence type="ECO:0000256" key="2">
    <source>
        <dbReference type="ARBA" id="ARBA00023002"/>
    </source>
</evidence>
<dbReference type="GO" id="GO:0016616">
    <property type="term" value="F:oxidoreductase activity, acting on the CH-OH group of donors, NAD or NADP as acceptor"/>
    <property type="evidence" value="ECO:0007669"/>
    <property type="project" value="TreeGrafter"/>
</dbReference>
<keyword evidence="2" id="KW-0560">Oxidoreductase</keyword>